<dbReference type="RefSeq" id="WP_040276097.1">
    <property type="nucleotide sequence ID" value="NZ_JROO01000043.1"/>
</dbReference>
<dbReference type="Proteomes" id="UP000031675">
    <property type="component" value="Unassembled WGS sequence"/>
</dbReference>
<reference evidence="5" key="1">
    <citation type="journal article" date="2015" name="Chem. Biol.">
        <title>Structure, bioactivity, and resistance mechanism of streptomonomicin, an unusual lasso Peptide from an understudied halophilic actinomycete.</title>
        <authorList>
            <person name="Metelev M."/>
            <person name="Tietz J.I."/>
            <person name="Melby J.O."/>
            <person name="Blair P.M."/>
            <person name="Zhu L."/>
            <person name="Livnat I."/>
            <person name="Severinov K."/>
            <person name="Mitchell D.A."/>
        </authorList>
    </citation>
    <scope>NUCLEOTIDE SEQUENCE [LARGE SCALE GENOMIC DNA]</scope>
    <source>
        <strain evidence="5">YIM 90003</strain>
    </source>
</reference>
<proteinExistence type="predicted"/>
<keyword evidence="1" id="KW-0511">Multifunctional enzyme</keyword>
<dbReference type="InterPro" id="IPR015083">
    <property type="entry name" value="NorB/c/GfsB-D-like_docking"/>
</dbReference>
<protein>
    <recommendedName>
        <fullName evidence="3">Polyketide synthase NorB/C/GfsB-E-like docking domain-containing protein</fullName>
    </recommendedName>
</protein>
<feature type="domain" description="Polyketide synthase NorB/C/GfsB-E-like docking" evidence="3">
    <location>
        <begin position="15"/>
        <end position="40"/>
    </location>
</feature>
<dbReference type="EMBL" id="JROO01000043">
    <property type="protein sequence ID" value="KIH97073.1"/>
    <property type="molecule type" value="Genomic_DNA"/>
</dbReference>
<feature type="coiled-coil region" evidence="2">
    <location>
        <begin position="15"/>
        <end position="42"/>
    </location>
</feature>
<evidence type="ECO:0000313" key="4">
    <source>
        <dbReference type="EMBL" id="KIH97073.1"/>
    </source>
</evidence>
<evidence type="ECO:0000256" key="2">
    <source>
        <dbReference type="SAM" id="Coils"/>
    </source>
</evidence>
<dbReference type="OrthoDB" id="4571618at2"/>
<name>A0A0C2G171_9ACTN</name>
<dbReference type="Pfam" id="PF08990">
    <property type="entry name" value="Docking"/>
    <property type="match status" value="1"/>
</dbReference>
<dbReference type="STRING" id="183763.LP52_21035"/>
<feature type="non-terminal residue" evidence="4">
    <location>
        <position position="63"/>
    </location>
</feature>
<keyword evidence="2" id="KW-0175">Coiled coil</keyword>
<keyword evidence="5" id="KW-1185">Reference proteome</keyword>
<organism evidence="4 5">
    <name type="scientific">Streptomonospora alba</name>
    <dbReference type="NCBI Taxonomy" id="183763"/>
    <lineage>
        <taxon>Bacteria</taxon>
        <taxon>Bacillati</taxon>
        <taxon>Actinomycetota</taxon>
        <taxon>Actinomycetes</taxon>
        <taxon>Streptosporangiales</taxon>
        <taxon>Nocardiopsidaceae</taxon>
        <taxon>Streptomonospora</taxon>
    </lineage>
</organism>
<dbReference type="AlphaFoldDB" id="A0A0C2G171"/>
<sequence length="63" mass="6666">MNASNTHDRSQPQATERLVAALRSALKDNERLKEDNRRLTGAAAEPIAIVGIGCRLPGGVASP</sequence>
<comment type="caution">
    <text evidence="4">The sequence shown here is derived from an EMBL/GenBank/DDBJ whole genome shotgun (WGS) entry which is preliminary data.</text>
</comment>
<accession>A0A0C2G171</accession>
<evidence type="ECO:0000259" key="3">
    <source>
        <dbReference type="Pfam" id="PF08990"/>
    </source>
</evidence>
<evidence type="ECO:0000256" key="1">
    <source>
        <dbReference type="ARBA" id="ARBA00023268"/>
    </source>
</evidence>
<dbReference type="GO" id="GO:0016740">
    <property type="term" value="F:transferase activity"/>
    <property type="evidence" value="ECO:0007669"/>
    <property type="project" value="InterPro"/>
</dbReference>
<evidence type="ECO:0000313" key="5">
    <source>
        <dbReference type="Proteomes" id="UP000031675"/>
    </source>
</evidence>
<gene>
    <name evidence="4" type="ORF">LP52_21035</name>
</gene>